<organism evidence="1 2">
    <name type="scientific">Methanospirillum stamsii</name>
    <dbReference type="NCBI Taxonomy" id="1277351"/>
    <lineage>
        <taxon>Archaea</taxon>
        <taxon>Methanobacteriati</taxon>
        <taxon>Methanobacteriota</taxon>
        <taxon>Stenosarchaea group</taxon>
        <taxon>Methanomicrobia</taxon>
        <taxon>Methanomicrobiales</taxon>
        <taxon>Methanospirillaceae</taxon>
        <taxon>Methanospirillum</taxon>
    </lineage>
</organism>
<dbReference type="AlphaFoldDB" id="A0A2V2NAT6"/>
<protein>
    <submittedName>
        <fullName evidence="1">Uncharacterized protein</fullName>
    </submittedName>
</protein>
<evidence type="ECO:0000313" key="2">
    <source>
        <dbReference type="Proteomes" id="UP000245934"/>
    </source>
</evidence>
<dbReference type="OrthoDB" id="387303at2157"/>
<proteinExistence type="predicted"/>
<dbReference type="RefSeq" id="WP_109939438.1">
    <property type="nucleotide sequence ID" value="NZ_CP176366.1"/>
</dbReference>
<gene>
    <name evidence="1" type="ORF">DLD82_02000</name>
</gene>
<comment type="caution">
    <text evidence="1">The sequence shown here is derived from an EMBL/GenBank/DDBJ whole genome shotgun (WGS) entry which is preliminary data.</text>
</comment>
<evidence type="ECO:0000313" key="1">
    <source>
        <dbReference type="EMBL" id="PWR75860.1"/>
    </source>
</evidence>
<dbReference type="EMBL" id="QGMZ01000006">
    <property type="protein sequence ID" value="PWR75860.1"/>
    <property type="molecule type" value="Genomic_DNA"/>
</dbReference>
<keyword evidence="2" id="KW-1185">Reference proteome</keyword>
<name>A0A2V2NAT6_9EURY</name>
<reference evidence="1 2" key="1">
    <citation type="submission" date="2018-05" db="EMBL/GenBank/DDBJ databases">
        <title>Draft genome of Methanospirillum stamsii Pt1.</title>
        <authorList>
            <person name="Dueholm M.S."/>
            <person name="Nielsen P.H."/>
            <person name="Bakmann L.F."/>
            <person name="Otzen D.E."/>
        </authorList>
    </citation>
    <scope>NUCLEOTIDE SEQUENCE [LARGE SCALE GENOMIC DNA]</scope>
    <source>
        <strain evidence="1 2">Pt1</strain>
    </source>
</reference>
<dbReference type="Gene3D" id="3.40.10.10">
    <property type="entry name" value="DNA Methylphosphotriester Repair Domain"/>
    <property type="match status" value="1"/>
</dbReference>
<accession>A0A2V2NAT6</accession>
<dbReference type="GeneID" id="97611476"/>
<sequence>MSATAGYYITAEVHERLINNFLHVAFCSNSLVFSGTYTLPFPDVPESLQEFIEIDYQISFAESPVIDCTYDLNLFMRARIEGKFVLLGGIELDFEVQIRGEINPGYDQDTSRLTIGLIEIALEDIEINDEYHLSPVIIERLNEILEIIISENLLGDYTSIPISPVIISPKLPEMPDDERFRLPILFGNFKVASPETLVVAINLFDNESGDVNALTDYLNDADLGLAVNEAGMHAIYDFWWENTTWNKVITIPNPPDPPYRYDVEIPDNAEQILEILGWVQTAIIGILTAGIYTEESSIDALWIDFQMSIAFEQFDFSFNSDGTISMSTEFTLDLEAVVSMQVTTTDLWLFGAIEGEPETRNLQVFTGRVRDLVVRIDSASVQFYLNEDNRLTVDLRSLDIDLPLDWDMPELILDAIVDFVVGYAVESMPPFVIAPAMFEGELPGTDMTISAGFSSIQVTDEDAAVTASLITSGVETYAAFIANRDTGEVHRRVCEYGRKIKRINREYYCRLEDALAAGYNGCYYCLREYDTG</sequence>
<dbReference type="Proteomes" id="UP000245934">
    <property type="component" value="Unassembled WGS sequence"/>
</dbReference>
<dbReference type="InterPro" id="IPR035451">
    <property type="entry name" value="Ada-like_dom_sf"/>
</dbReference>
<dbReference type="SUPFAM" id="SSF57884">
    <property type="entry name" value="Ada DNA repair protein, N-terminal domain (N-Ada 10)"/>
    <property type="match status" value="1"/>
</dbReference>